<accession>A0A397GGS2</accession>
<feature type="domain" description="PB1" evidence="2">
    <location>
        <begin position="37"/>
        <end position="118"/>
    </location>
</feature>
<feature type="coiled-coil region" evidence="1">
    <location>
        <begin position="131"/>
        <end position="165"/>
    </location>
</feature>
<dbReference type="InterPro" id="IPR053793">
    <property type="entry name" value="PB1-like"/>
</dbReference>
<dbReference type="SUPFAM" id="SSF54277">
    <property type="entry name" value="CAD &amp; PB1 domains"/>
    <property type="match status" value="1"/>
</dbReference>
<reference evidence="3 4" key="1">
    <citation type="submission" date="2018-08" db="EMBL/GenBank/DDBJ databases">
        <title>Genome and evolution of the arbuscular mycorrhizal fungus Diversispora epigaea (formerly Glomus versiforme) and its bacterial endosymbionts.</title>
        <authorList>
            <person name="Sun X."/>
            <person name="Fei Z."/>
            <person name="Harrison M."/>
        </authorList>
    </citation>
    <scope>NUCLEOTIDE SEQUENCE [LARGE SCALE GENOMIC DNA]</scope>
    <source>
        <strain evidence="3 4">IT104</strain>
    </source>
</reference>
<keyword evidence="4" id="KW-1185">Reference proteome</keyword>
<dbReference type="Pfam" id="PF03815">
    <property type="entry name" value="LCCL"/>
    <property type="match status" value="1"/>
</dbReference>
<name>A0A397GGS2_9GLOM</name>
<dbReference type="InterPro" id="IPR000270">
    <property type="entry name" value="PB1_dom"/>
</dbReference>
<evidence type="ECO:0000313" key="4">
    <source>
        <dbReference type="Proteomes" id="UP000266861"/>
    </source>
</evidence>
<dbReference type="InterPro" id="IPR004043">
    <property type="entry name" value="LCCL"/>
</dbReference>
<proteinExistence type="predicted"/>
<protein>
    <recommendedName>
        <fullName evidence="2">PB1 domain-containing protein</fullName>
    </recommendedName>
</protein>
<comment type="caution">
    <text evidence="3">The sequence shown here is derived from an EMBL/GenBank/DDBJ whole genome shotgun (WGS) entry which is preliminary data.</text>
</comment>
<dbReference type="Gene3D" id="3.10.20.90">
    <property type="entry name" value="Phosphatidylinositol 3-kinase Catalytic Subunit, Chain A, domain 1"/>
    <property type="match status" value="1"/>
</dbReference>
<dbReference type="OrthoDB" id="3596986at2759"/>
<organism evidence="3 4">
    <name type="scientific">Diversispora epigaea</name>
    <dbReference type="NCBI Taxonomy" id="1348612"/>
    <lineage>
        <taxon>Eukaryota</taxon>
        <taxon>Fungi</taxon>
        <taxon>Fungi incertae sedis</taxon>
        <taxon>Mucoromycota</taxon>
        <taxon>Glomeromycotina</taxon>
        <taxon>Glomeromycetes</taxon>
        <taxon>Diversisporales</taxon>
        <taxon>Diversisporaceae</taxon>
        <taxon>Diversispora</taxon>
    </lineage>
</organism>
<keyword evidence="1" id="KW-0175">Coiled coil</keyword>
<evidence type="ECO:0000313" key="3">
    <source>
        <dbReference type="EMBL" id="RHZ49024.1"/>
    </source>
</evidence>
<dbReference type="AlphaFoldDB" id="A0A397GGS2"/>
<evidence type="ECO:0000259" key="2">
    <source>
        <dbReference type="PROSITE" id="PS51745"/>
    </source>
</evidence>
<gene>
    <name evidence="3" type="ORF">Glove_535g45</name>
</gene>
<dbReference type="Gene3D" id="2.170.130.20">
    <property type="entry name" value="LCCL-like domain"/>
    <property type="match status" value="1"/>
</dbReference>
<dbReference type="InterPro" id="IPR036609">
    <property type="entry name" value="LCCL_sf"/>
</dbReference>
<dbReference type="Proteomes" id="UP000266861">
    <property type="component" value="Unassembled WGS sequence"/>
</dbReference>
<dbReference type="Pfam" id="PF00564">
    <property type="entry name" value="PB1"/>
    <property type="match status" value="1"/>
</dbReference>
<dbReference type="EMBL" id="PQFF01000457">
    <property type="protein sequence ID" value="RHZ49024.1"/>
    <property type="molecule type" value="Genomic_DNA"/>
</dbReference>
<evidence type="ECO:0000256" key="1">
    <source>
        <dbReference type="SAM" id="Coils"/>
    </source>
</evidence>
<dbReference type="PROSITE" id="PS51745">
    <property type="entry name" value="PB1"/>
    <property type="match status" value="1"/>
</dbReference>
<dbReference type="STRING" id="1348612.A0A397GGS2"/>
<sequence length="302" mass="34261">MSSSTYDRNNHTLTDIFSLEEEDLTIGSGAGVGLEKIGLVRYIVDDELVARKISIKNSSKLNEFIETIRNRFEISPNTKTELYYIDDENDFVIVSFEDEFSLALKSSASPKFELINKSNSLDKISQRLTTIKNQSTLFKEAKRNIKELEVEVKKILSNTKEAKKNERPIKARIIYPESLRRGGTVDTYYEVVFKSSFLTLKCVHSSSLNPIYGTGIYTDDSDLLKALIHSKPIKLSEDPPPYNILATIKILGTQSHYIGSYSNGLHSRDYGVWSNSFQIEDYVCSSPEKDTIYTSKNFVQQA</sequence>
<dbReference type="SUPFAM" id="SSF69848">
    <property type="entry name" value="LCCL domain"/>
    <property type="match status" value="1"/>
</dbReference>